<reference evidence="2" key="1">
    <citation type="submission" date="2017-03" db="EMBL/GenBank/DDBJ databases">
        <authorList>
            <person name="Safronova V.I."/>
            <person name="Sazanova A.L."/>
            <person name="Chirak E.R."/>
        </authorList>
    </citation>
    <scope>NUCLEOTIDE SEQUENCE [LARGE SCALE GENOMIC DNA]</scope>
    <source>
        <strain evidence="2">Ach-343</strain>
    </source>
</reference>
<evidence type="ECO:0000313" key="2">
    <source>
        <dbReference type="Proteomes" id="UP000248616"/>
    </source>
</evidence>
<evidence type="ECO:0008006" key="3">
    <source>
        <dbReference type="Google" id="ProtNLM"/>
    </source>
</evidence>
<comment type="caution">
    <text evidence="1">The sequence shown here is derived from an EMBL/GenBank/DDBJ whole genome shotgun (WGS) entry which is preliminary data.</text>
</comment>
<dbReference type="InterPro" id="IPR015943">
    <property type="entry name" value="WD40/YVTN_repeat-like_dom_sf"/>
</dbReference>
<dbReference type="PANTHER" id="PTHR19879:SF9">
    <property type="entry name" value="TRANSCRIPTION INITIATION FACTOR TFIID SUBUNIT 5"/>
    <property type="match status" value="1"/>
</dbReference>
<dbReference type="Proteomes" id="UP000248616">
    <property type="component" value="Unassembled WGS sequence"/>
</dbReference>
<evidence type="ECO:0000313" key="1">
    <source>
        <dbReference type="EMBL" id="PZV35711.1"/>
    </source>
</evidence>
<dbReference type="PANTHER" id="PTHR19879">
    <property type="entry name" value="TRANSCRIPTION INITIATION FACTOR TFIID"/>
    <property type="match status" value="1"/>
</dbReference>
<dbReference type="AlphaFoldDB" id="A0A2W7C0B9"/>
<dbReference type="RefSeq" id="WP_167458683.1">
    <property type="nucleotide sequence ID" value="NZ_MZXV01000056.1"/>
</dbReference>
<dbReference type="Pfam" id="PF00400">
    <property type="entry name" value="WD40"/>
    <property type="match status" value="2"/>
</dbReference>
<name>A0A2W7C0B9_9HYPH</name>
<gene>
    <name evidence="1" type="ORF">B5V02_27125</name>
</gene>
<sequence>MNQQTMQNLTLFDLLARSWQRPSAIADLRFSADGLAVAFTSVDGTVAIAAVADHEPPESRIRVSNDLGQTTIRPREKPPVPLIATAAFGDGDVPLCAHAHSGFLVGAASGEALHLTAGGEVAEPLVRIDGPIIAIDYSARATLTAAGNGKDVFLSSGQGDAVKLKHATTSSMDALAFSPDGRRLACGLDEGLSIWSVEGDAALIRDISLSSRPVSIRWSGDGSWLACGLETGGFALISLADGRADIVAGFPSPVRTVCWSPSTNALFASGAFRIAGWSMTAPPFGGETSGALETGRAGLVLVETVAAHPEKKLIAAGYANGRIIVAQIGSRDELLVRPLGSAVTALAWSGDGRHLAIGSVDGTAAIATFPAQMFK</sequence>
<dbReference type="InterPro" id="IPR001680">
    <property type="entry name" value="WD40_rpt"/>
</dbReference>
<dbReference type="SMART" id="SM00320">
    <property type="entry name" value="WD40"/>
    <property type="match status" value="6"/>
</dbReference>
<keyword evidence="2" id="KW-1185">Reference proteome</keyword>
<dbReference type="SUPFAM" id="SSF69322">
    <property type="entry name" value="Tricorn protease domain 2"/>
    <property type="match status" value="1"/>
</dbReference>
<dbReference type="EMBL" id="MZXV01000056">
    <property type="protein sequence ID" value="PZV35711.1"/>
    <property type="molecule type" value="Genomic_DNA"/>
</dbReference>
<protein>
    <recommendedName>
        <fullName evidence="3">Anaphase-promoting complex subunit 4 WD40 domain-containing protein</fullName>
    </recommendedName>
</protein>
<organism evidence="1 2">
    <name type="scientific">Mesorhizobium kowhaii</name>
    <dbReference type="NCBI Taxonomy" id="1300272"/>
    <lineage>
        <taxon>Bacteria</taxon>
        <taxon>Pseudomonadati</taxon>
        <taxon>Pseudomonadota</taxon>
        <taxon>Alphaproteobacteria</taxon>
        <taxon>Hyphomicrobiales</taxon>
        <taxon>Phyllobacteriaceae</taxon>
        <taxon>Mesorhizobium</taxon>
    </lineage>
</organism>
<accession>A0A2W7C0B9</accession>
<proteinExistence type="predicted"/>
<dbReference type="Gene3D" id="2.130.10.10">
    <property type="entry name" value="YVTN repeat-like/Quinoprotein amine dehydrogenase"/>
    <property type="match status" value="3"/>
</dbReference>